<dbReference type="HAMAP" id="MF_01114">
    <property type="entry name" value="RecX"/>
    <property type="match status" value="1"/>
</dbReference>
<dbReference type="InterPro" id="IPR036388">
    <property type="entry name" value="WH-like_DNA-bd_sf"/>
</dbReference>
<dbReference type="RefSeq" id="WP_322448847.1">
    <property type="nucleotide sequence ID" value="NZ_JAXOFX010000028.1"/>
</dbReference>
<evidence type="ECO:0000256" key="5">
    <source>
        <dbReference type="HAMAP-Rule" id="MF_01114"/>
    </source>
</evidence>
<accession>A0ABU5J565</accession>
<evidence type="ECO:0000256" key="1">
    <source>
        <dbReference type="ARBA" id="ARBA00004496"/>
    </source>
</evidence>
<evidence type="ECO:0000256" key="2">
    <source>
        <dbReference type="ARBA" id="ARBA00009695"/>
    </source>
</evidence>
<feature type="domain" description="RecX third three-helical" evidence="7">
    <location>
        <begin position="216"/>
        <end position="263"/>
    </location>
</feature>
<evidence type="ECO:0000259" key="6">
    <source>
        <dbReference type="Pfam" id="PF02631"/>
    </source>
</evidence>
<dbReference type="EMBL" id="JAXOFX010000028">
    <property type="protein sequence ID" value="MDZ5474564.1"/>
    <property type="molecule type" value="Genomic_DNA"/>
</dbReference>
<dbReference type="Pfam" id="PF21982">
    <property type="entry name" value="RecX_HTH1"/>
    <property type="match status" value="1"/>
</dbReference>
<name>A0ABU5J565_9BACI</name>
<evidence type="ECO:0000259" key="7">
    <source>
        <dbReference type="Pfam" id="PF21981"/>
    </source>
</evidence>
<evidence type="ECO:0000259" key="8">
    <source>
        <dbReference type="Pfam" id="PF21982"/>
    </source>
</evidence>
<keyword evidence="4 5" id="KW-0963">Cytoplasm</keyword>
<reference evidence="9 10" key="1">
    <citation type="submission" date="2023-11" db="EMBL/GenBank/DDBJ databases">
        <title>Bacillus jintuensis, isolated from a mudflat on the Beibu Gulf coast.</title>
        <authorList>
            <person name="Li M."/>
        </authorList>
    </citation>
    <scope>NUCLEOTIDE SEQUENCE [LARGE SCALE GENOMIC DNA]</scope>
    <source>
        <strain evidence="9 10">31A1R</strain>
    </source>
</reference>
<dbReference type="Pfam" id="PF21981">
    <property type="entry name" value="RecX_HTH3"/>
    <property type="match status" value="2"/>
</dbReference>
<evidence type="ECO:0000313" key="9">
    <source>
        <dbReference type="EMBL" id="MDZ5474564.1"/>
    </source>
</evidence>
<feature type="domain" description="RecX second three-helical" evidence="6">
    <location>
        <begin position="112"/>
        <end position="152"/>
    </location>
</feature>
<evidence type="ECO:0000313" key="10">
    <source>
        <dbReference type="Proteomes" id="UP001290455"/>
    </source>
</evidence>
<dbReference type="Proteomes" id="UP001290455">
    <property type="component" value="Unassembled WGS sequence"/>
</dbReference>
<dbReference type="InterPro" id="IPR053924">
    <property type="entry name" value="RecX_HTH_2nd"/>
</dbReference>
<organism evidence="9 10">
    <name type="scientific">Robertmurraya mangrovi</name>
    <dbReference type="NCBI Taxonomy" id="3098077"/>
    <lineage>
        <taxon>Bacteria</taxon>
        <taxon>Bacillati</taxon>
        <taxon>Bacillota</taxon>
        <taxon>Bacilli</taxon>
        <taxon>Bacillales</taxon>
        <taxon>Bacillaceae</taxon>
        <taxon>Robertmurraya</taxon>
    </lineage>
</organism>
<dbReference type="NCBIfam" id="NF010733">
    <property type="entry name" value="PRK14135.1"/>
    <property type="match status" value="1"/>
</dbReference>
<dbReference type="PANTHER" id="PTHR33602:SF1">
    <property type="entry name" value="REGULATORY PROTEIN RECX FAMILY PROTEIN"/>
    <property type="match status" value="1"/>
</dbReference>
<comment type="similarity">
    <text evidence="2 5">Belongs to the RecX family.</text>
</comment>
<feature type="domain" description="RecX third three-helical" evidence="7">
    <location>
        <begin position="159"/>
        <end position="206"/>
    </location>
</feature>
<dbReference type="InterPro" id="IPR053925">
    <property type="entry name" value="RecX_HTH_3rd"/>
</dbReference>
<dbReference type="InterPro" id="IPR053926">
    <property type="entry name" value="RecX_HTH_1st"/>
</dbReference>
<dbReference type="Gene3D" id="1.10.10.10">
    <property type="entry name" value="Winged helix-like DNA-binding domain superfamily/Winged helix DNA-binding domain"/>
    <property type="match status" value="4"/>
</dbReference>
<comment type="caution">
    <text evidence="9">The sequence shown here is derived from an EMBL/GenBank/DDBJ whole genome shotgun (WGS) entry which is preliminary data.</text>
</comment>
<dbReference type="Pfam" id="PF02631">
    <property type="entry name" value="RecX_HTH2"/>
    <property type="match status" value="1"/>
</dbReference>
<dbReference type="InterPro" id="IPR003783">
    <property type="entry name" value="Regulatory_RecX"/>
</dbReference>
<keyword evidence="10" id="KW-1185">Reference proteome</keyword>
<proteinExistence type="inferred from homology"/>
<evidence type="ECO:0000256" key="4">
    <source>
        <dbReference type="ARBA" id="ARBA00022490"/>
    </source>
</evidence>
<comment type="subcellular location">
    <subcellularLocation>
        <location evidence="1 5">Cytoplasm</location>
    </subcellularLocation>
</comment>
<sequence>MAIITKITVQKLKKDRYNIFLDYGKGEEYAFSVDEDVLIKNNLKKGLELDELFLSEITYQDDIRKAYNQSIQYLSRMMRTEKEIRTFLRGKELPEPVIQEVIHKLYEYKFLNDEDYAYSYVRTQMNTSDKGIDLIKRELREKGVQDQLIEKAIGEYPVEAQIETAKKLCEKYVQKYNRDSDRVIKQKLEQMLLRKGYHSHIINIAMEEVEIEKEQDEEMAALIYQGEKLQRKYSKFTGYEYEQKMKQALYRKGFSIDLIERFLRDQEDI</sequence>
<gene>
    <name evidence="5 9" type="primary">recX</name>
    <name evidence="9" type="ORF">SM124_23080</name>
</gene>
<evidence type="ECO:0000256" key="3">
    <source>
        <dbReference type="ARBA" id="ARBA00018111"/>
    </source>
</evidence>
<feature type="domain" description="RecX first three-helical" evidence="8">
    <location>
        <begin position="66"/>
        <end position="105"/>
    </location>
</feature>
<dbReference type="PANTHER" id="PTHR33602">
    <property type="entry name" value="REGULATORY PROTEIN RECX FAMILY PROTEIN"/>
    <property type="match status" value="1"/>
</dbReference>
<comment type="function">
    <text evidence="5">Modulates RecA activity.</text>
</comment>
<protein>
    <recommendedName>
        <fullName evidence="3 5">Regulatory protein RecX</fullName>
    </recommendedName>
</protein>